<sequence length="256" mass="28350">MTKLIECGGFSHPKNQGGVNQDSWLLPRKLGSGYIMAVADGVGSYSGAELASRAVIRYLSEIKTQPSDGLIVSNIMRDCREEISRISEAKPALKDAATTLTFCHLSDKGLLIGHVGDSRAYLRSNNKLIQITKDHTQHQNLFDQGIYTKRELKNHSGENILTSALSSRIEPNFEDIFIPHYALGDLTGVEIFLMSDGAHRFWTSRPQFSISTLASPTRFSSALKRRIDRSGATDDQTLVCGKFVLTSKDAIQDRLF</sequence>
<dbReference type="Pfam" id="PF13672">
    <property type="entry name" value="PP2C_2"/>
    <property type="match status" value="1"/>
</dbReference>
<dbReference type="SMART" id="SM00331">
    <property type="entry name" value="PP2C_SIG"/>
    <property type="match status" value="1"/>
</dbReference>
<dbReference type="InterPro" id="IPR036457">
    <property type="entry name" value="PPM-type-like_dom_sf"/>
</dbReference>
<comment type="caution">
    <text evidence="1">The sequence shown here is derived from an EMBL/GenBank/DDBJ whole genome shotgun (WGS) entry which is preliminary data.</text>
</comment>
<dbReference type="CDD" id="cd00143">
    <property type="entry name" value="PP2Cc"/>
    <property type="match status" value="1"/>
</dbReference>
<dbReference type="InterPro" id="IPR001932">
    <property type="entry name" value="PPM-type_phosphatase-like_dom"/>
</dbReference>
<evidence type="ECO:0000313" key="1">
    <source>
        <dbReference type="EMBL" id="NEK72567.1"/>
    </source>
</evidence>
<dbReference type="SMART" id="SM00332">
    <property type="entry name" value="PP2Cc"/>
    <property type="match status" value="1"/>
</dbReference>
<dbReference type="Gene3D" id="3.60.40.10">
    <property type="entry name" value="PPM-type phosphatase domain"/>
    <property type="match status" value="1"/>
</dbReference>
<proteinExistence type="predicted"/>
<reference evidence="1" key="1">
    <citation type="submission" date="2019-11" db="EMBL/GenBank/DDBJ databases">
        <title>Genome-resolved metagenomics to study the prevalence of co-infection and intraspecific heterogeneity among plant pathogen metapopulations.</title>
        <authorList>
            <person name="Newberry E."/>
            <person name="Bhandari R."/>
            <person name="Kemble J."/>
            <person name="Sikora E."/>
            <person name="Potnis N."/>
        </authorList>
    </citation>
    <scope>NUCLEOTIDE SEQUENCE</scope>
    <source>
        <strain evidence="1">Xe_Pep_Tuscaloosa_18b</strain>
    </source>
</reference>
<protein>
    <submittedName>
        <fullName evidence="1">Serine/threonine-protein phosphatase</fullName>
    </submittedName>
</protein>
<accession>A0A6B3KGF1</accession>
<dbReference type="EMBL" id="JAAGYV010000033">
    <property type="protein sequence ID" value="NEK72567.1"/>
    <property type="molecule type" value="Genomic_DNA"/>
</dbReference>
<dbReference type="PROSITE" id="PS51746">
    <property type="entry name" value="PPM_2"/>
    <property type="match status" value="1"/>
</dbReference>
<name>A0A6B3KGF1_XANEU</name>
<organism evidence="1">
    <name type="scientific">Xanthomonas euvesicatoria</name>
    <dbReference type="NCBI Taxonomy" id="456327"/>
    <lineage>
        <taxon>Bacteria</taxon>
        <taxon>Pseudomonadati</taxon>
        <taxon>Pseudomonadota</taxon>
        <taxon>Gammaproteobacteria</taxon>
        <taxon>Lysobacterales</taxon>
        <taxon>Lysobacteraceae</taxon>
        <taxon>Xanthomonas</taxon>
    </lineage>
</organism>
<gene>
    <name evidence="1" type="ORF">G3W62_07160</name>
</gene>
<dbReference type="RefSeq" id="WP_074038672.1">
    <property type="nucleotide sequence ID" value="NZ_CP018467.1"/>
</dbReference>
<dbReference type="AlphaFoldDB" id="A0A6B3KGF1"/>
<dbReference type="SUPFAM" id="SSF81606">
    <property type="entry name" value="PP2C-like"/>
    <property type="match status" value="1"/>
</dbReference>